<evidence type="ECO:0000256" key="1">
    <source>
        <dbReference type="SAM" id="SignalP"/>
    </source>
</evidence>
<keyword evidence="3" id="KW-1185">Reference proteome</keyword>
<protein>
    <submittedName>
        <fullName evidence="2">Uncharacterized protein</fullName>
    </submittedName>
</protein>
<gene>
    <name evidence="2" type="ORF">M23134_06877</name>
</gene>
<organism evidence="2 3">
    <name type="scientific">Microscilla marina ATCC 23134</name>
    <dbReference type="NCBI Taxonomy" id="313606"/>
    <lineage>
        <taxon>Bacteria</taxon>
        <taxon>Pseudomonadati</taxon>
        <taxon>Bacteroidota</taxon>
        <taxon>Cytophagia</taxon>
        <taxon>Cytophagales</taxon>
        <taxon>Microscillaceae</taxon>
        <taxon>Microscilla</taxon>
    </lineage>
</organism>
<dbReference type="RefSeq" id="WP_002699484.1">
    <property type="nucleotide sequence ID" value="NZ_AAWS01000023.1"/>
</dbReference>
<evidence type="ECO:0000313" key="3">
    <source>
        <dbReference type="Proteomes" id="UP000004095"/>
    </source>
</evidence>
<dbReference type="EMBL" id="AAWS01000023">
    <property type="protein sequence ID" value="EAY27476.1"/>
    <property type="molecule type" value="Genomic_DNA"/>
</dbReference>
<evidence type="ECO:0000313" key="2">
    <source>
        <dbReference type="EMBL" id="EAY27476.1"/>
    </source>
</evidence>
<proteinExistence type="predicted"/>
<sequence>MKHSLTIFFLVFALVPTFAQTESKAVFQVFDAETHLPLSQVNVHSLTHLNKDDSLATDANGSITLHVIEQDTLSFVGALYYPVHIVVHKEDNFDWTHPIKVYLTPLIHHSHQTTIHATDPSHAKMSSVHYDFTHTKFEDKKLKIQVFEHEHAANKRAKWLQHTHDKYNKGFSIIDIKFARRAKGKR</sequence>
<name>A1ZQ67_MICM2</name>
<dbReference type="AlphaFoldDB" id="A1ZQ67"/>
<feature type="signal peptide" evidence="1">
    <location>
        <begin position="1"/>
        <end position="19"/>
    </location>
</feature>
<reference evidence="2 3" key="1">
    <citation type="submission" date="2007-01" db="EMBL/GenBank/DDBJ databases">
        <authorList>
            <person name="Haygood M."/>
            <person name="Podell S."/>
            <person name="Anderson C."/>
            <person name="Hopkinson B."/>
            <person name="Roe K."/>
            <person name="Barbeau K."/>
            <person name="Gaasterland T."/>
            <person name="Ferriera S."/>
            <person name="Johnson J."/>
            <person name="Kravitz S."/>
            <person name="Beeson K."/>
            <person name="Sutton G."/>
            <person name="Rogers Y.-H."/>
            <person name="Friedman R."/>
            <person name="Frazier M."/>
            <person name="Venter J.C."/>
        </authorList>
    </citation>
    <scope>NUCLEOTIDE SEQUENCE [LARGE SCALE GENOMIC DNA]</scope>
    <source>
        <strain evidence="2 3">ATCC 23134</strain>
    </source>
</reference>
<keyword evidence="1" id="KW-0732">Signal</keyword>
<comment type="caution">
    <text evidence="2">The sequence shown here is derived from an EMBL/GenBank/DDBJ whole genome shotgun (WGS) entry which is preliminary data.</text>
</comment>
<dbReference type="Proteomes" id="UP000004095">
    <property type="component" value="Unassembled WGS sequence"/>
</dbReference>
<feature type="chain" id="PRO_5002642111" evidence="1">
    <location>
        <begin position="20"/>
        <end position="186"/>
    </location>
</feature>
<accession>A1ZQ67</accession>